<feature type="non-terminal residue" evidence="1">
    <location>
        <position position="1"/>
    </location>
</feature>
<sequence>TISQVTARHPDHYLGAKFWAILFKLEGGDDGPSGLRLPVTCSVRHAATEKFQISKYYPR</sequence>
<feature type="non-terminal residue" evidence="1">
    <location>
        <position position="59"/>
    </location>
</feature>
<keyword evidence="2" id="KW-1185">Reference proteome</keyword>
<name>A0ABS8RTE8_DATST</name>
<evidence type="ECO:0000313" key="1">
    <source>
        <dbReference type="EMBL" id="MCD7449516.1"/>
    </source>
</evidence>
<protein>
    <submittedName>
        <fullName evidence="1">Uncharacterized protein</fullName>
    </submittedName>
</protein>
<comment type="caution">
    <text evidence="1">The sequence shown here is derived from an EMBL/GenBank/DDBJ whole genome shotgun (WGS) entry which is preliminary data.</text>
</comment>
<dbReference type="EMBL" id="JACEIK010000098">
    <property type="protein sequence ID" value="MCD7449516.1"/>
    <property type="molecule type" value="Genomic_DNA"/>
</dbReference>
<proteinExistence type="predicted"/>
<dbReference type="Proteomes" id="UP000823775">
    <property type="component" value="Unassembled WGS sequence"/>
</dbReference>
<reference evidence="1 2" key="1">
    <citation type="journal article" date="2021" name="BMC Genomics">
        <title>Datura genome reveals duplications of psychoactive alkaloid biosynthetic genes and high mutation rate following tissue culture.</title>
        <authorList>
            <person name="Rajewski A."/>
            <person name="Carter-House D."/>
            <person name="Stajich J."/>
            <person name="Litt A."/>
        </authorList>
    </citation>
    <scope>NUCLEOTIDE SEQUENCE [LARGE SCALE GENOMIC DNA]</scope>
    <source>
        <strain evidence="1">AR-01</strain>
    </source>
</reference>
<evidence type="ECO:0000313" key="2">
    <source>
        <dbReference type="Proteomes" id="UP000823775"/>
    </source>
</evidence>
<organism evidence="1 2">
    <name type="scientific">Datura stramonium</name>
    <name type="common">Jimsonweed</name>
    <name type="synonym">Common thornapple</name>
    <dbReference type="NCBI Taxonomy" id="4076"/>
    <lineage>
        <taxon>Eukaryota</taxon>
        <taxon>Viridiplantae</taxon>
        <taxon>Streptophyta</taxon>
        <taxon>Embryophyta</taxon>
        <taxon>Tracheophyta</taxon>
        <taxon>Spermatophyta</taxon>
        <taxon>Magnoliopsida</taxon>
        <taxon>eudicotyledons</taxon>
        <taxon>Gunneridae</taxon>
        <taxon>Pentapetalae</taxon>
        <taxon>asterids</taxon>
        <taxon>lamiids</taxon>
        <taxon>Solanales</taxon>
        <taxon>Solanaceae</taxon>
        <taxon>Solanoideae</taxon>
        <taxon>Datureae</taxon>
        <taxon>Datura</taxon>
    </lineage>
</organism>
<gene>
    <name evidence="1" type="ORF">HAX54_053108</name>
</gene>
<accession>A0ABS8RTE8</accession>